<dbReference type="RefSeq" id="WP_166378678.1">
    <property type="nucleotide sequence ID" value="NZ_BAAATT010000007.1"/>
</dbReference>
<protein>
    <submittedName>
        <fullName evidence="1">Uncharacterized protein</fullName>
    </submittedName>
</protein>
<dbReference type="EMBL" id="BONJ01000017">
    <property type="protein sequence ID" value="GIG15012.1"/>
    <property type="molecule type" value="Genomic_DNA"/>
</dbReference>
<dbReference type="AlphaFoldDB" id="A0A8J3L5Y5"/>
<reference evidence="1" key="1">
    <citation type="submission" date="2021-01" db="EMBL/GenBank/DDBJ databases">
        <title>Whole genome shotgun sequence of Catellatospora methionotrophica NBRC 14553.</title>
        <authorList>
            <person name="Komaki H."/>
            <person name="Tamura T."/>
        </authorList>
    </citation>
    <scope>NUCLEOTIDE SEQUENCE</scope>
    <source>
        <strain evidence="1">NBRC 14553</strain>
    </source>
</reference>
<sequence>MAETDAPPPPRNRRGTAAVVMAALSLVLSLLACGAAGYVVGKDGFDPLPLQSAPQPATGSQVEAVAHVTLPPGTVLLSAVYSNGLETRLSAKFRLPRAALAAFVTAAQFSAAPTPGLRAIDKQHDVGGGNLWDPETAKTVSGIEEETPTGDGTYRRVMFGLDDPDSVTVYLHASRN</sequence>
<dbReference type="Proteomes" id="UP000660339">
    <property type="component" value="Unassembled WGS sequence"/>
</dbReference>
<evidence type="ECO:0000313" key="2">
    <source>
        <dbReference type="Proteomes" id="UP000660339"/>
    </source>
</evidence>
<gene>
    <name evidence="1" type="ORF">Cme02nite_33440</name>
</gene>
<accession>A0A8J3L5Y5</accession>
<comment type="caution">
    <text evidence="1">The sequence shown here is derived from an EMBL/GenBank/DDBJ whole genome shotgun (WGS) entry which is preliminary data.</text>
</comment>
<proteinExistence type="predicted"/>
<name>A0A8J3L5Y5_9ACTN</name>
<organism evidence="1 2">
    <name type="scientific">Catellatospora methionotrophica</name>
    <dbReference type="NCBI Taxonomy" id="121620"/>
    <lineage>
        <taxon>Bacteria</taxon>
        <taxon>Bacillati</taxon>
        <taxon>Actinomycetota</taxon>
        <taxon>Actinomycetes</taxon>
        <taxon>Micromonosporales</taxon>
        <taxon>Micromonosporaceae</taxon>
        <taxon>Catellatospora</taxon>
    </lineage>
</organism>
<evidence type="ECO:0000313" key="1">
    <source>
        <dbReference type="EMBL" id="GIG15012.1"/>
    </source>
</evidence>
<keyword evidence="2" id="KW-1185">Reference proteome</keyword>